<dbReference type="Pfam" id="PF00072">
    <property type="entry name" value="Response_reg"/>
    <property type="match status" value="1"/>
</dbReference>
<proteinExistence type="predicted"/>
<dbReference type="CDD" id="cd00156">
    <property type="entry name" value="REC"/>
    <property type="match status" value="1"/>
</dbReference>
<dbReference type="PANTHER" id="PTHR44591">
    <property type="entry name" value="STRESS RESPONSE REGULATOR PROTEIN 1"/>
    <property type="match status" value="1"/>
</dbReference>
<evidence type="ECO:0000256" key="2">
    <source>
        <dbReference type="ARBA" id="ARBA00022553"/>
    </source>
</evidence>
<dbReference type="PANTHER" id="PTHR44591:SF3">
    <property type="entry name" value="RESPONSE REGULATORY DOMAIN-CONTAINING PROTEIN"/>
    <property type="match status" value="1"/>
</dbReference>
<reference evidence="6 7" key="1">
    <citation type="submission" date="2019-12" db="EMBL/GenBank/DDBJ databases">
        <title>Sporaefaciens musculi gen. nov., sp. nov., a novel bacterium isolated from the caecum of an obese mouse.</title>
        <authorList>
            <person name="Rasmussen T.S."/>
            <person name="Streidl T."/>
            <person name="Hitch T.C.A."/>
            <person name="Wortmann E."/>
            <person name="Deptula P."/>
            <person name="Hansen M."/>
            <person name="Nielsen D.S."/>
            <person name="Clavel T."/>
            <person name="Vogensen F.K."/>
        </authorList>
    </citation>
    <scope>NUCLEOTIDE SEQUENCE [LARGE SCALE GENOMIC DNA]</scope>
    <source>
        <strain evidence="6 7">WCA-9-b2</strain>
    </source>
</reference>
<dbReference type="PROSITE" id="PS50110">
    <property type="entry name" value="RESPONSE_REGULATORY"/>
    <property type="match status" value="1"/>
</dbReference>
<evidence type="ECO:0000256" key="1">
    <source>
        <dbReference type="ARBA" id="ARBA00018672"/>
    </source>
</evidence>
<dbReference type="Gene3D" id="3.40.50.2300">
    <property type="match status" value="1"/>
</dbReference>
<comment type="function">
    <text evidence="3">May play the central regulatory role in sporulation. It may be an element of the effector pathway responsible for the activation of sporulation genes in response to nutritional stress. Spo0A may act in concert with spo0H (a sigma factor) to control the expression of some genes that are critical to the sporulation process.</text>
</comment>
<keyword evidence="7" id="KW-1185">Reference proteome</keyword>
<evidence type="ECO:0000259" key="5">
    <source>
        <dbReference type="PROSITE" id="PS50110"/>
    </source>
</evidence>
<dbReference type="GO" id="GO:0000160">
    <property type="term" value="P:phosphorelay signal transduction system"/>
    <property type="evidence" value="ECO:0007669"/>
    <property type="project" value="InterPro"/>
</dbReference>
<accession>A0A7X3SL97</accession>
<dbReference type="AlphaFoldDB" id="A0A7X3SL97"/>
<evidence type="ECO:0000256" key="4">
    <source>
        <dbReference type="PROSITE-ProRule" id="PRU00169"/>
    </source>
</evidence>
<protein>
    <recommendedName>
        <fullName evidence="1">Stage 0 sporulation protein A homolog</fullName>
    </recommendedName>
</protein>
<feature type="domain" description="Response regulatory" evidence="5">
    <location>
        <begin position="4"/>
        <end position="117"/>
    </location>
</feature>
<gene>
    <name evidence="6" type="ORF">GN277_23370</name>
</gene>
<evidence type="ECO:0000313" key="7">
    <source>
        <dbReference type="Proteomes" id="UP000460412"/>
    </source>
</evidence>
<sequence>MKKRILVVDDDAMNLMLTKRILEKQYNVLLAESGKEALNKMKGEKIDLVLLDIAMPEMNGIETFERMKEIAAELPVIFLTASGYEDDVMNAIRLGAANYLKKPFFPKELLKRVAKELEKE</sequence>
<evidence type="ECO:0000256" key="3">
    <source>
        <dbReference type="ARBA" id="ARBA00024867"/>
    </source>
</evidence>
<comment type="caution">
    <text evidence="6">The sequence shown here is derived from an EMBL/GenBank/DDBJ whole genome shotgun (WGS) entry which is preliminary data.</text>
</comment>
<dbReference type="SUPFAM" id="SSF52172">
    <property type="entry name" value="CheY-like"/>
    <property type="match status" value="1"/>
</dbReference>
<dbReference type="EMBL" id="WUQX01000001">
    <property type="protein sequence ID" value="MXP78190.1"/>
    <property type="molecule type" value="Genomic_DNA"/>
</dbReference>
<organism evidence="6 7">
    <name type="scientific">Sporofaciens musculi</name>
    <dbReference type="NCBI Taxonomy" id="2681861"/>
    <lineage>
        <taxon>Bacteria</taxon>
        <taxon>Bacillati</taxon>
        <taxon>Bacillota</taxon>
        <taxon>Clostridia</taxon>
        <taxon>Lachnospirales</taxon>
        <taxon>Lachnospiraceae</taxon>
        <taxon>Sporofaciens</taxon>
    </lineage>
</organism>
<dbReference type="Proteomes" id="UP000460412">
    <property type="component" value="Unassembled WGS sequence"/>
</dbReference>
<dbReference type="RefSeq" id="WP_159754467.1">
    <property type="nucleotide sequence ID" value="NZ_CASSPE010000220.1"/>
</dbReference>
<dbReference type="SMART" id="SM00448">
    <property type="entry name" value="REC"/>
    <property type="match status" value="1"/>
</dbReference>
<dbReference type="InterPro" id="IPR011006">
    <property type="entry name" value="CheY-like_superfamily"/>
</dbReference>
<name>A0A7X3SL97_9FIRM</name>
<feature type="modified residue" description="4-aspartylphosphate" evidence="4">
    <location>
        <position position="52"/>
    </location>
</feature>
<evidence type="ECO:0000313" key="6">
    <source>
        <dbReference type="EMBL" id="MXP78190.1"/>
    </source>
</evidence>
<dbReference type="InterPro" id="IPR050595">
    <property type="entry name" value="Bact_response_regulator"/>
</dbReference>
<dbReference type="InterPro" id="IPR001789">
    <property type="entry name" value="Sig_transdc_resp-reg_receiver"/>
</dbReference>
<keyword evidence="2 4" id="KW-0597">Phosphoprotein</keyword>